<dbReference type="PROSITE" id="PS51155">
    <property type="entry name" value="CHIT_BIND_RR_2"/>
    <property type="match status" value="1"/>
</dbReference>
<evidence type="ECO:0000256" key="1">
    <source>
        <dbReference type="ARBA" id="ARBA00022460"/>
    </source>
</evidence>
<sequence>MSCYRLKNPDLSPYALDSTLEMYKRFCRSRLRISRTSRSYRNKLINMKLILVVTCAFLAVAVAAPPESEPAKILRSDFDQKPDGSYHIDVETEDGYKREEEGKLVEVNNEEGKPVKVLVVRGSYSYNDPDGNIQSIAYSADQNGFQADGPSVPKNPPPSRR</sequence>
<dbReference type="PRINTS" id="PR00947">
    <property type="entry name" value="CUTICLE"/>
</dbReference>
<evidence type="ECO:0000256" key="4">
    <source>
        <dbReference type="SAM" id="MobiDB-lite"/>
    </source>
</evidence>
<dbReference type="InterPro" id="IPR050468">
    <property type="entry name" value="Cuticle_Struct_Prot"/>
</dbReference>
<organism evidence="5 6">
    <name type="scientific">Arctia plantaginis</name>
    <name type="common">Wood tiger moth</name>
    <name type="synonym">Phalaena plantaginis</name>
    <dbReference type="NCBI Taxonomy" id="874455"/>
    <lineage>
        <taxon>Eukaryota</taxon>
        <taxon>Metazoa</taxon>
        <taxon>Ecdysozoa</taxon>
        <taxon>Arthropoda</taxon>
        <taxon>Hexapoda</taxon>
        <taxon>Insecta</taxon>
        <taxon>Pterygota</taxon>
        <taxon>Neoptera</taxon>
        <taxon>Endopterygota</taxon>
        <taxon>Lepidoptera</taxon>
        <taxon>Glossata</taxon>
        <taxon>Ditrysia</taxon>
        <taxon>Noctuoidea</taxon>
        <taxon>Erebidae</taxon>
        <taxon>Arctiinae</taxon>
        <taxon>Arctia</taxon>
    </lineage>
</organism>
<feature type="compositionally biased region" description="Basic and acidic residues" evidence="4">
    <location>
        <begin position="69"/>
        <end position="100"/>
    </location>
</feature>
<dbReference type="EMBL" id="CADEBC010000063">
    <property type="protein sequence ID" value="CAB3221379.1"/>
    <property type="molecule type" value="Genomic_DNA"/>
</dbReference>
<proteinExistence type="predicted"/>
<keyword evidence="1 3" id="KW-0193">Cuticle</keyword>
<gene>
    <name evidence="5" type="ORF">APLA_LOCUS564</name>
</gene>
<evidence type="ECO:0008006" key="7">
    <source>
        <dbReference type="Google" id="ProtNLM"/>
    </source>
</evidence>
<dbReference type="PANTHER" id="PTHR10380">
    <property type="entry name" value="CUTICLE PROTEIN"/>
    <property type="match status" value="1"/>
</dbReference>
<dbReference type="PANTHER" id="PTHR10380:SF233">
    <property type="entry name" value="CUTICULAR PROTEIN 47EB-RELATED"/>
    <property type="match status" value="1"/>
</dbReference>
<dbReference type="InterPro" id="IPR000618">
    <property type="entry name" value="Insect_cuticle"/>
</dbReference>
<dbReference type="PROSITE" id="PS00233">
    <property type="entry name" value="CHIT_BIND_RR_1"/>
    <property type="match status" value="1"/>
</dbReference>
<feature type="region of interest" description="Disordered" evidence="4">
    <location>
        <begin position="140"/>
        <end position="161"/>
    </location>
</feature>
<dbReference type="AlphaFoldDB" id="A0A8S0YPZ5"/>
<dbReference type="GO" id="GO:0008010">
    <property type="term" value="F:structural constituent of chitin-based larval cuticle"/>
    <property type="evidence" value="ECO:0007669"/>
    <property type="project" value="TreeGrafter"/>
</dbReference>
<evidence type="ECO:0000256" key="3">
    <source>
        <dbReference type="PROSITE-ProRule" id="PRU00497"/>
    </source>
</evidence>
<dbReference type="Proteomes" id="UP000494106">
    <property type="component" value="Unassembled WGS sequence"/>
</dbReference>
<protein>
    <recommendedName>
        <fullName evidence="7">Larval cuticle protein 1-like</fullName>
    </recommendedName>
</protein>
<dbReference type="InterPro" id="IPR031311">
    <property type="entry name" value="CHIT_BIND_RR_consensus"/>
</dbReference>
<evidence type="ECO:0000313" key="5">
    <source>
        <dbReference type="EMBL" id="CAB3221379.1"/>
    </source>
</evidence>
<evidence type="ECO:0000256" key="2">
    <source>
        <dbReference type="ARBA" id="ARBA00022729"/>
    </source>
</evidence>
<comment type="caution">
    <text evidence="5">The sequence shown here is derived from an EMBL/GenBank/DDBJ whole genome shotgun (WGS) entry which is preliminary data.</text>
</comment>
<name>A0A8S0YPZ5_ARCPL</name>
<dbReference type="Pfam" id="PF00379">
    <property type="entry name" value="Chitin_bind_4"/>
    <property type="match status" value="1"/>
</dbReference>
<keyword evidence="6" id="KW-1185">Reference proteome</keyword>
<reference evidence="5 6" key="1">
    <citation type="submission" date="2020-04" db="EMBL/GenBank/DDBJ databases">
        <authorList>
            <person name="Wallbank WR R."/>
            <person name="Pardo Diaz C."/>
            <person name="Kozak K."/>
            <person name="Martin S."/>
            <person name="Jiggins C."/>
            <person name="Moest M."/>
            <person name="Warren A I."/>
            <person name="Byers J.R.P. K."/>
            <person name="Montejo-Kovacevich G."/>
            <person name="Yen C E."/>
        </authorList>
    </citation>
    <scope>NUCLEOTIDE SEQUENCE [LARGE SCALE GENOMIC DNA]</scope>
</reference>
<accession>A0A8S0YPZ5</accession>
<dbReference type="OrthoDB" id="6515429at2759"/>
<dbReference type="GO" id="GO:0062129">
    <property type="term" value="C:chitin-based extracellular matrix"/>
    <property type="evidence" value="ECO:0007669"/>
    <property type="project" value="TreeGrafter"/>
</dbReference>
<evidence type="ECO:0000313" key="6">
    <source>
        <dbReference type="Proteomes" id="UP000494106"/>
    </source>
</evidence>
<keyword evidence="2" id="KW-0732">Signal</keyword>
<feature type="region of interest" description="Disordered" evidence="4">
    <location>
        <begin position="66"/>
        <end position="100"/>
    </location>
</feature>